<feature type="domain" description="Sulfotransferase" evidence="1">
    <location>
        <begin position="149"/>
        <end position="302"/>
    </location>
</feature>
<dbReference type="GO" id="GO:0008146">
    <property type="term" value="F:sulfotransferase activity"/>
    <property type="evidence" value="ECO:0007669"/>
    <property type="project" value="InterPro"/>
</dbReference>
<sequence>MEKLNNVLAICFYGRSGSVFFQSLFDGHPECVTIPGSYISGYQDWFDDLTSLGTSAVIENFCKTFRVLFDPYYISDVPLPCCGKQPGLDCNFHKMGERQDEIIAIDEREFKDHLYSFTKEDLLQSSVSFFKALHFAYASCKKMDLTKIKLIVFALHSPILRRAQFLLEMNTKIIHMIREPLQSALSLYKQNNSTQGISEILNILSLYSPMENFENVTYAVKLEDLHTSPEKVMKNVAQFLNISWNNILLESSFGGKKWWNLSGTDNISGFNNIIIGKKYENYVTERDKDKFAFIFKKLYELWGYDRKKHLFLNIFSDYKFESNLPFGLKVKNKFLLIKFILVHSNFVRFFFGKKKLKVLRLLPLENFNE</sequence>
<dbReference type="Gene3D" id="3.40.50.300">
    <property type="entry name" value="P-loop containing nucleotide triphosphate hydrolases"/>
    <property type="match status" value="1"/>
</dbReference>
<organism evidence="2 3">
    <name type="scientific">Leptospira alexanderi serovar Manhao 3 str. L 60</name>
    <dbReference type="NCBI Taxonomy" id="1049759"/>
    <lineage>
        <taxon>Bacteria</taxon>
        <taxon>Pseudomonadati</taxon>
        <taxon>Spirochaetota</taxon>
        <taxon>Spirochaetia</taxon>
        <taxon>Leptospirales</taxon>
        <taxon>Leptospiraceae</taxon>
        <taxon>Leptospira</taxon>
    </lineage>
</organism>
<dbReference type="InterPro" id="IPR027417">
    <property type="entry name" value="P-loop_NTPase"/>
</dbReference>
<protein>
    <submittedName>
        <fullName evidence="2">Sulfotransferase domain protein</fullName>
    </submittedName>
</protein>
<dbReference type="AlphaFoldDB" id="V6HVV4"/>
<reference evidence="2" key="1">
    <citation type="submission" date="2013-05" db="EMBL/GenBank/DDBJ databases">
        <authorList>
            <person name="Harkins D.M."/>
            <person name="Durkin A.S."/>
            <person name="Brinkac L.M."/>
            <person name="Haft D.H."/>
            <person name="Selengut J.D."/>
            <person name="Sanka R."/>
            <person name="DePew J."/>
            <person name="Purushe J."/>
            <person name="Hartskeerl R.A."/>
            <person name="Ahmed A."/>
            <person name="van der Linden H."/>
            <person name="Goris M.G.A."/>
            <person name="Vinetz J.M."/>
            <person name="Sutton G.G."/>
            <person name="Nierman W.C."/>
            <person name="Fouts D.E."/>
        </authorList>
    </citation>
    <scope>NUCLEOTIDE SEQUENCE [LARGE SCALE GENOMIC DNA]</scope>
    <source>
        <strain evidence="2">L 60</strain>
    </source>
</reference>
<keyword evidence="3" id="KW-1185">Reference proteome</keyword>
<evidence type="ECO:0000259" key="1">
    <source>
        <dbReference type="Pfam" id="PF00685"/>
    </source>
</evidence>
<accession>V6HVV4</accession>
<dbReference type="Pfam" id="PF00685">
    <property type="entry name" value="Sulfotransfer_1"/>
    <property type="match status" value="1"/>
</dbReference>
<name>V6HVV4_9LEPT</name>
<dbReference type="Proteomes" id="UP000018747">
    <property type="component" value="Unassembled WGS sequence"/>
</dbReference>
<comment type="caution">
    <text evidence="2">The sequence shown here is derived from an EMBL/GenBank/DDBJ whole genome shotgun (WGS) entry which is preliminary data.</text>
</comment>
<evidence type="ECO:0000313" key="3">
    <source>
        <dbReference type="Proteomes" id="UP000018747"/>
    </source>
</evidence>
<gene>
    <name evidence="2" type="ORF">LEP1GSC062_1340</name>
</gene>
<evidence type="ECO:0000313" key="2">
    <source>
        <dbReference type="EMBL" id="EQA61052.1"/>
    </source>
</evidence>
<proteinExistence type="predicted"/>
<dbReference type="EMBL" id="AHMT02000052">
    <property type="protein sequence ID" value="EQA61052.1"/>
    <property type="molecule type" value="Genomic_DNA"/>
</dbReference>
<dbReference type="OrthoDB" id="9778383at2"/>
<dbReference type="RefSeq" id="WP_020984865.1">
    <property type="nucleotide sequence ID" value="NZ_AHMT02000052.1"/>
</dbReference>
<dbReference type="InterPro" id="IPR000863">
    <property type="entry name" value="Sulfotransferase_dom"/>
</dbReference>
<dbReference type="SUPFAM" id="SSF52540">
    <property type="entry name" value="P-loop containing nucleoside triphosphate hydrolases"/>
    <property type="match status" value="1"/>
</dbReference>